<dbReference type="EMBL" id="CM026428">
    <property type="protein sequence ID" value="KAG0567986.1"/>
    <property type="molecule type" value="Genomic_DNA"/>
</dbReference>
<sequence length="120" mass="13664">MFVSPVQASFMKRHNKHGTEDKFVDYVQSDVTTREGVQEIYEDFYEDMPRLEPPEEWAHELFGMPDLEKSLPAIVGTASLSLTKDLLLMLSLCCKYEVPNSVCKDLCATLFCVYVAMTSI</sequence>
<protein>
    <submittedName>
        <fullName evidence="1">Uncharacterized protein</fullName>
    </submittedName>
</protein>
<name>A0A8T0H7R9_CERPU</name>
<evidence type="ECO:0000313" key="2">
    <source>
        <dbReference type="Proteomes" id="UP000822688"/>
    </source>
</evidence>
<gene>
    <name evidence="1" type="ORF">KC19_7G177300</name>
</gene>
<reference evidence="1" key="1">
    <citation type="submission" date="2020-06" db="EMBL/GenBank/DDBJ databases">
        <title>WGS assembly of Ceratodon purpureus strain R40.</title>
        <authorList>
            <person name="Carey S.B."/>
            <person name="Jenkins J."/>
            <person name="Shu S."/>
            <person name="Lovell J.T."/>
            <person name="Sreedasyam A."/>
            <person name="Maumus F."/>
            <person name="Tiley G.P."/>
            <person name="Fernandez-Pozo N."/>
            <person name="Barry K."/>
            <person name="Chen C."/>
            <person name="Wang M."/>
            <person name="Lipzen A."/>
            <person name="Daum C."/>
            <person name="Saski C.A."/>
            <person name="Payton A.C."/>
            <person name="Mcbreen J.C."/>
            <person name="Conrad R.E."/>
            <person name="Kollar L.M."/>
            <person name="Olsson S."/>
            <person name="Huttunen S."/>
            <person name="Landis J.B."/>
            <person name="Wickett N.J."/>
            <person name="Johnson M.G."/>
            <person name="Rensing S.A."/>
            <person name="Grimwood J."/>
            <person name="Schmutz J."/>
            <person name="Mcdaniel S.F."/>
        </authorList>
    </citation>
    <scope>NUCLEOTIDE SEQUENCE</scope>
    <source>
        <strain evidence="1">R40</strain>
    </source>
</reference>
<organism evidence="1 2">
    <name type="scientific">Ceratodon purpureus</name>
    <name type="common">Fire moss</name>
    <name type="synonym">Dicranum purpureum</name>
    <dbReference type="NCBI Taxonomy" id="3225"/>
    <lineage>
        <taxon>Eukaryota</taxon>
        <taxon>Viridiplantae</taxon>
        <taxon>Streptophyta</taxon>
        <taxon>Embryophyta</taxon>
        <taxon>Bryophyta</taxon>
        <taxon>Bryophytina</taxon>
        <taxon>Bryopsida</taxon>
        <taxon>Dicranidae</taxon>
        <taxon>Pseudoditrichales</taxon>
        <taxon>Ditrichaceae</taxon>
        <taxon>Ceratodon</taxon>
    </lineage>
</organism>
<comment type="caution">
    <text evidence="1">The sequence shown here is derived from an EMBL/GenBank/DDBJ whole genome shotgun (WGS) entry which is preliminary data.</text>
</comment>
<keyword evidence="2" id="KW-1185">Reference proteome</keyword>
<dbReference type="Proteomes" id="UP000822688">
    <property type="component" value="Chromosome 7"/>
</dbReference>
<proteinExistence type="predicted"/>
<evidence type="ECO:0000313" key="1">
    <source>
        <dbReference type="EMBL" id="KAG0567986.1"/>
    </source>
</evidence>
<dbReference type="AlphaFoldDB" id="A0A8T0H7R9"/>
<accession>A0A8T0H7R9</accession>